<accession>A0A4U5MC18</accession>
<organism evidence="1 2">
    <name type="scientific">Steinernema carpocapsae</name>
    <name type="common">Entomopathogenic nematode</name>
    <dbReference type="NCBI Taxonomy" id="34508"/>
    <lineage>
        <taxon>Eukaryota</taxon>
        <taxon>Metazoa</taxon>
        <taxon>Ecdysozoa</taxon>
        <taxon>Nematoda</taxon>
        <taxon>Chromadorea</taxon>
        <taxon>Rhabditida</taxon>
        <taxon>Tylenchina</taxon>
        <taxon>Panagrolaimomorpha</taxon>
        <taxon>Strongyloidoidea</taxon>
        <taxon>Steinernematidae</taxon>
        <taxon>Steinernema</taxon>
    </lineage>
</organism>
<gene>
    <name evidence="1" type="ORF">L596_022935</name>
</gene>
<sequence>MPWTSAIFLFLTGDGRRRLLRFKDWCGDGQFTFVPKNLLQLYTVGVSIDHHVLPCAFVFMEKLTMADSKRVFERISLLLNGEGPSSFMSDFEQSAQKGLLHVFPAVRIESVFVRSLPALAFLPSDLVEWAFDHLMESADLLPDDAREAASKIGDYFGPTYVVRRINSVRRRDALFPPESWNCYDLVLSDRPRTNNSLEGWHSAFRANFSGVPQHRFLNMRNKLLDPTAPLIGRTQNSKYVQNDARIKALVELFLSNEPNANAQDQYGTIISRLFAQVITETHAHAATTYTIKTQQGHTRSNFKCVSSKLGTWRALECLIFTSHSTRYPSYRIVEKCAITITHAVNLGMQELNPVFDVLHMMSHDKANIRQTKTNNQAGYL</sequence>
<proteinExistence type="predicted"/>
<comment type="caution">
    <text evidence="1">The sequence shown here is derived from an EMBL/GenBank/DDBJ whole genome shotgun (WGS) entry which is preliminary data.</text>
</comment>
<evidence type="ECO:0000313" key="1">
    <source>
        <dbReference type="EMBL" id="TKR66677.1"/>
    </source>
</evidence>
<reference evidence="1 2" key="1">
    <citation type="journal article" date="2015" name="Genome Biol.">
        <title>Comparative genomics of Steinernema reveals deeply conserved gene regulatory networks.</title>
        <authorList>
            <person name="Dillman A.R."/>
            <person name="Macchietto M."/>
            <person name="Porter C.F."/>
            <person name="Rogers A."/>
            <person name="Williams B."/>
            <person name="Antoshechkin I."/>
            <person name="Lee M.M."/>
            <person name="Goodwin Z."/>
            <person name="Lu X."/>
            <person name="Lewis E.E."/>
            <person name="Goodrich-Blair H."/>
            <person name="Stock S.P."/>
            <person name="Adams B.J."/>
            <person name="Sternberg P.W."/>
            <person name="Mortazavi A."/>
        </authorList>
    </citation>
    <scope>NUCLEOTIDE SEQUENCE [LARGE SCALE GENOMIC DNA]</scope>
    <source>
        <strain evidence="1 2">ALL</strain>
    </source>
</reference>
<protein>
    <recommendedName>
        <fullName evidence="3">MULE transposase domain-containing protein</fullName>
    </recommendedName>
</protein>
<dbReference type="STRING" id="34508.A0A4U5MC18"/>
<evidence type="ECO:0000313" key="2">
    <source>
        <dbReference type="Proteomes" id="UP000298663"/>
    </source>
</evidence>
<dbReference type="OrthoDB" id="6500349at2759"/>
<dbReference type="EMBL" id="AZBU02000008">
    <property type="protein sequence ID" value="TKR66677.1"/>
    <property type="molecule type" value="Genomic_DNA"/>
</dbReference>
<keyword evidence="2" id="KW-1185">Reference proteome</keyword>
<reference evidence="1 2" key="2">
    <citation type="journal article" date="2019" name="G3 (Bethesda)">
        <title>Hybrid Assembly of the Genome of the Entomopathogenic Nematode Steinernema carpocapsae Identifies the X-Chromosome.</title>
        <authorList>
            <person name="Serra L."/>
            <person name="Macchietto M."/>
            <person name="Macias-Munoz A."/>
            <person name="McGill C.J."/>
            <person name="Rodriguez I.M."/>
            <person name="Rodriguez B."/>
            <person name="Murad R."/>
            <person name="Mortazavi A."/>
        </authorList>
    </citation>
    <scope>NUCLEOTIDE SEQUENCE [LARGE SCALE GENOMIC DNA]</scope>
    <source>
        <strain evidence="1 2">ALL</strain>
    </source>
</reference>
<dbReference type="AlphaFoldDB" id="A0A4U5MC18"/>
<dbReference type="Proteomes" id="UP000298663">
    <property type="component" value="Unassembled WGS sequence"/>
</dbReference>
<name>A0A4U5MC18_STECR</name>
<evidence type="ECO:0008006" key="3">
    <source>
        <dbReference type="Google" id="ProtNLM"/>
    </source>
</evidence>